<name>A0A927B4Q9_9BACT</name>
<evidence type="ECO:0000256" key="1">
    <source>
        <dbReference type="SAM" id="SignalP"/>
    </source>
</evidence>
<feature type="signal peptide" evidence="1">
    <location>
        <begin position="1"/>
        <end position="19"/>
    </location>
</feature>
<accession>A0A927B4Q9</accession>
<dbReference type="PANTHER" id="PTHR48098">
    <property type="entry name" value="ENTEROCHELIN ESTERASE-RELATED"/>
    <property type="match status" value="1"/>
</dbReference>
<protein>
    <submittedName>
        <fullName evidence="2">Esterase family protein</fullName>
    </submittedName>
</protein>
<reference evidence="2" key="1">
    <citation type="submission" date="2020-09" db="EMBL/GenBank/DDBJ databases">
        <authorList>
            <person name="Kim M.K."/>
        </authorList>
    </citation>
    <scope>NUCLEOTIDE SEQUENCE</scope>
    <source>
        <strain evidence="2">BT704</strain>
    </source>
</reference>
<dbReference type="RefSeq" id="WP_191040898.1">
    <property type="nucleotide sequence ID" value="NZ_JACXAA010000008.1"/>
</dbReference>
<keyword evidence="1" id="KW-0732">Signal</keyword>
<proteinExistence type="predicted"/>
<gene>
    <name evidence="2" type="ORF">IC230_20370</name>
</gene>
<dbReference type="InterPro" id="IPR000801">
    <property type="entry name" value="Esterase-like"/>
</dbReference>
<dbReference type="InterPro" id="IPR050583">
    <property type="entry name" value="Mycobacterial_A85_antigen"/>
</dbReference>
<dbReference type="EMBL" id="JACXAA010000008">
    <property type="protein sequence ID" value="MBD2755268.1"/>
    <property type="molecule type" value="Genomic_DNA"/>
</dbReference>
<dbReference type="Proteomes" id="UP000653797">
    <property type="component" value="Unassembled WGS sequence"/>
</dbReference>
<comment type="caution">
    <text evidence="2">The sequence shown here is derived from an EMBL/GenBank/DDBJ whole genome shotgun (WGS) entry which is preliminary data.</text>
</comment>
<organism evidence="2 3">
    <name type="scientific">Spirosoma validum</name>
    <dbReference type="NCBI Taxonomy" id="2771355"/>
    <lineage>
        <taxon>Bacteria</taxon>
        <taxon>Pseudomonadati</taxon>
        <taxon>Bacteroidota</taxon>
        <taxon>Cytophagia</taxon>
        <taxon>Cytophagales</taxon>
        <taxon>Cytophagaceae</taxon>
        <taxon>Spirosoma</taxon>
    </lineage>
</organism>
<evidence type="ECO:0000313" key="2">
    <source>
        <dbReference type="EMBL" id="MBD2755268.1"/>
    </source>
</evidence>
<dbReference type="SUPFAM" id="SSF53474">
    <property type="entry name" value="alpha/beta-Hydrolases"/>
    <property type="match status" value="1"/>
</dbReference>
<evidence type="ECO:0000313" key="3">
    <source>
        <dbReference type="Proteomes" id="UP000653797"/>
    </source>
</evidence>
<dbReference type="Gene3D" id="3.40.50.1820">
    <property type="entry name" value="alpha/beta hydrolase"/>
    <property type="match status" value="1"/>
</dbReference>
<dbReference type="InterPro" id="IPR029058">
    <property type="entry name" value="AB_hydrolase_fold"/>
</dbReference>
<feature type="chain" id="PRO_5036781162" evidence="1">
    <location>
        <begin position="20"/>
        <end position="371"/>
    </location>
</feature>
<keyword evidence="3" id="KW-1185">Reference proteome</keyword>
<sequence>MKPFLLCLFVFLSLGRLSAQNPQKGKLIIEKFLAPSLQGNHAGEDPMRRITIYLPPGYEESKQRYPVIYFLHGGMDVLGDSIVMAWWRLHELMDAAILKGHIHPMILVLPNSDAKLGAGFYTNSTLTGNWSDYIGKDVVAYIDKRYRTIANRNSRGLSGHSMGGNGALKIGMLYPEVFGTVYAHSPANLGWAAEFSLNASFFKGMDSYRNQYSIAEIQDDLFKRGDGTKFYMKAMANLARAYSPDEAGKTFLSAKMPVSYSGDRMMVDEETKRKWEANFPINMIESHLPGLKSLNALKLDWGRNEEARNVPIASLEFSKKLEVNQVKHFAEEYLGGHINKIGGYDGRIYTEMLPFFDTYLKFESKEPEAVR</sequence>
<dbReference type="PANTHER" id="PTHR48098:SF6">
    <property type="entry name" value="FERRI-BACILLIBACTIN ESTERASE BESA"/>
    <property type="match status" value="1"/>
</dbReference>
<dbReference type="AlphaFoldDB" id="A0A927B4Q9"/>
<dbReference type="Pfam" id="PF00756">
    <property type="entry name" value="Esterase"/>
    <property type="match status" value="1"/>
</dbReference>